<dbReference type="OrthoDB" id="9775084at2"/>
<dbReference type="InterPro" id="IPR051312">
    <property type="entry name" value="Diverse_Substr_Oxidored"/>
</dbReference>
<accession>A0A2Z2NNQ7</accession>
<dbReference type="InterPro" id="IPR005107">
    <property type="entry name" value="CO_DH_flav_C"/>
</dbReference>
<dbReference type="GO" id="GO:0071949">
    <property type="term" value="F:FAD binding"/>
    <property type="evidence" value="ECO:0007669"/>
    <property type="project" value="InterPro"/>
</dbReference>
<dbReference type="InterPro" id="IPR036318">
    <property type="entry name" value="FAD-bd_PCMH-like_sf"/>
</dbReference>
<dbReference type="Gene3D" id="3.30.465.10">
    <property type="match status" value="1"/>
</dbReference>
<dbReference type="InterPro" id="IPR016166">
    <property type="entry name" value="FAD-bd_PCMH"/>
</dbReference>
<dbReference type="PANTHER" id="PTHR42659:SF9">
    <property type="entry name" value="XANTHINE DEHYDROGENASE FAD-BINDING SUBUNIT XDHB-RELATED"/>
    <property type="match status" value="1"/>
</dbReference>
<feature type="domain" description="FAD-binding PCMH-type" evidence="1">
    <location>
        <begin position="1"/>
        <end position="168"/>
    </location>
</feature>
<dbReference type="InterPro" id="IPR002346">
    <property type="entry name" value="Mopterin_DH_FAD-bd"/>
</dbReference>
<keyword evidence="3" id="KW-1185">Reference proteome</keyword>
<sequence length="296" mass="31199">MSTGEHQDLSVALGALARSCMPIMAGGTDFYPALRDAPAPLQVIDVTRIHGLRGVEKTTSGWRIGAATTWTDIIRAPLPPVFDALKAAASEIGSIQIQNSATVAGNLCNASPAADGVPPLLTLDASVELASVRGVRILPLSEFILGPRSTARVADELMVAINIPDIAPEARSAFIKLGSRRYLVISIVMASIVLRADENGFLQQVCIAAGACSAVAQRLHELENVLNGKSIQDDLVSLVTPAMLTALSPIDDVRGSREYRMEAVQQLVRRLLADCLHDLPGNQVCLSPGSGHGALS</sequence>
<dbReference type="Gene3D" id="3.30.390.50">
    <property type="entry name" value="CO dehydrogenase flavoprotein, C-terminal domain"/>
    <property type="match status" value="1"/>
</dbReference>
<reference evidence="2 3" key="1">
    <citation type="submission" date="2016-12" db="EMBL/GenBank/DDBJ databases">
        <authorList>
            <person name="Song W.-J."/>
            <person name="Kurnit D.M."/>
        </authorList>
    </citation>
    <scope>NUCLEOTIDE SEQUENCE [LARGE SCALE GENOMIC DNA]</scope>
    <source>
        <strain evidence="2 3">IMCC3135</strain>
    </source>
</reference>
<dbReference type="Pfam" id="PF00941">
    <property type="entry name" value="FAD_binding_5"/>
    <property type="match status" value="1"/>
</dbReference>
<dbReference type="RefSeq" id="WP_088916814.1">
    <property type="nucleotide sequence ID" value="NZ_CP018632.1"/>
</dbReference>
<dbReference type="InterPro" id="IPR016169">
    <property type="entry name" value="FAD-bd_PCMH_sub2"/>
</dbReference>
<dbReference type="GO" id="GO:0050138">
    <property type="term" value="F:nicotinate dehydrogenase activity"/>
    <property type="evidence" value="ECO:0007669"/>
    <property type="project" value="UniProtKB-EC"/>
</dbReference>
<dbReference type="EMBL" id="CP018632">
    <property type="protein sequence ID" value="ASJ71368.1"/>
    <property type="molecule type" value="Genomic_DNA"/>
</dbReference>
<dbReference type="KEGG" id="gai:IMCC3135_06305"/>
<organism evidence="2 3">
    <name type="scientific">Granulosicoccus antarcticus IMCC3135</name>
    <dbReference type="NCBI Taxonomy" id="1192854"/>
    <lineage>
        <taxon>Bacteria</taxon>
        <taxon>Pseudomonadati</taxon>
        <taxon>Pseudomonadota</taxon>
        <taxon>Gammaproteobacteria</taxon>
        <taxon>Chromatiales</taxon>
        <taxon>Granulosicoccaceae</taxon>
        <taxon>Granulosicoccus</taxon>
    </lineage>
</organism>
<proteinExistence type="predicted"/>
<keyword evidence="2" id="KW-0560">Oxidoreductase</keyword>
<evidence type="ECO:0000313" key="3">
    <source>
        <dbReference type="Proteomes" id="UP000250079"/>
    </source>
</evidence>
<dbReference type="AlphaFoldDB" id="A0A2Z2NNQ7"/>
<dbReference type="Pfam" id="PF03450">
    <property type="entry name" value="CO_deh_flav_C"/>
    <property type="match status" value="1"/>
</dbReference>
<dbReference type="Proteomes" id="UP000250079">
    <property type="component" value="Chromosome"/>
</dbReference>
<dbReference type="PROSITE" id="PS51387">
    <property type="entry name" value="FAD_PCMH"/>
    <property type="match status" value="1"/>
</dbReference>
<evidence type="ECO:0000259" key="1">
    <source>
        <dbReference type="PROSITE" id="PS51387"/>
    </source>
</evidence>
<dbReference type="SUPFAM" id="SSF55447">
    <property type="entry name" value="CO dehydrogenase flavoprotein C-terminal domain-like"/>
    <property type="match status" value="1"/>
</dbReference>
<dbReference type="SMART" id="SM01092">
    <property type="entry name" value="CO_deh_flav_C"/>
    <property type="match status" value="1"/>
</dbReference>
<dbReference type="SUPFAM" id="SSF56176">
    <property type="entry name" value="FAD-binding/transporter-associated domain-like"/>
    <property type="match status" value="1"/>
</dbReference>
<gene>
    <name evidence="2" type="primary">ndhF</name>
    <name evidence="2" type="ORF">IMCC3135_06305</name>
</gene>
<dbReference type="EC" id="1.17.1.5" evidence="2"/>
<evidence type="ECO:0000313" key="2">
    <source>
        <dbReference type="EMBL" id="ASJ71368.1"/>
    </source>
</evidence>
<name>A0A2Z2NNQ7_9GAMM</name>
<dbReference type="PANTHER" id="PTHR42659">
    <property type="entry name" value="XANTHINE DEHYDROGENASE SUBUNIT C-RELATED"/>
    <property type="match status" value="1"/>
</dbReference>
<dbReference type="InterPro" id="IPR036683">
    <property type="entry name" value="CO_DH_flav_C_dom_sf"/>
</dbReference>
<protein>
    <submittedName>
        <fullName evidence="2">Nicotinate dehydrogenase FAD-subunit</fullName>
        <ecNumber evidence="2">1.17.1.5</ecNumber>
    </submittedName>
</protein>